<evidence type="ECO:0000313" key="8">
    <source>
        <dbReference type="Proteomes" id="UP000009326"/>
    </source>
</evidence>
<evidence type="ECO:0000256" key="5">
    <source>
        <dbReference type="PIRNR" id="PIRNR005426"/>
    </source>
</evidence>
<dbReference type="EMBL" id="CAKC01000004">
    <property type="protein sequence ID" value="CCI86240.1"/>
    <property type="molecule type" value="Genomic_DNA"/>
</dbReference>
<comment type="caution">
    <text evidence="7">The sequence shown here is derived from an EMBL/GenBank/DDBJ whole genome shotgun (WGS) entry which is preliminary data.</text>
</comment>
<evidence type="ECO:0000256" key="4">
    <source>
        <dbReference type="ARBA" id="ARBA00023002"/>
    </source>
</evidence>
<organism evidence="7 8">
    <name type="scientific">Lactobacillus gigeriorum DSM 23908 = CRBIP 24.85</name>
    <dbReference type="NCBI Taxonomy" id="1423751"/>
    <lineage>
        <taxon>Bacteria</taxon>
        <taxon>Bacillati</taxon>
        <taxon>Bacillota</taxon>
        <taxon>Bacilli</taxon>
        <taxon>Lactobacillales</taxon>
        <taxon>Lactobacillaceae</taxon>
        <taxon>Lactobacillus</taxon>
    </lineage>
</organism>
<comment type="similarity">
    <text evidence="1 5">Belongs to the flavin oxidoreductase frp family.</text>
</comment>
<keyword evidence="2 5" id="KW-0285">Flavoprotein</keyword>
<feature type="domain" description="Nitroreductase" evidence="6">
    <location>
        <begin position="10"/>
        <end position="155"/>
    </location>
</feature>
<evidence type="ECO:0000259" key="6">
    <source>
        <dbReference type="Pfam" id="PF00881"/>
    </source>
</evidence>
<keyword evidence="4 5" id="KW-0560">Oxidoreductase</keyword>
<evidence type="ECO:0000313" key="7">
    <source>
        <dbReference type="EMBL" id="CCI86240.1"/>
    </source>
</evidence>
<evidence type="ECO:0000256" key="1">
    <source>
        <dbReference type="ARBA" id="ARBA00008366"/>
    </source>
</evidence>
<dbReference type="RefSeq" id="WP_008472114.1">
    <property type="nucleotide sequence ID" value="NZ_AYZO01000023.1"/>
</dbReference>
<dbReference type="GO" id="GO:0016491">
    <property type="term" value="F:oxidoreductase activity"/>
    <property type="evidence" value="ECO:0007669"/>
    <property type="project" value="UniProtKB-UniRule"/>
</dbReference>
<keyword evidence="3 5" id="KW-0288">FMN</keyword>
<dbReference type="CDD" id="cd02146">
    <property type="entry name" value="NfsA-like"/>
    <property type="match status" value="1"/>
</dbReference>
<dbReference type="InterPro" id="IPR016446">
    <property type="entry name" value="Flavin_OxRdtase_Frp"/>
</dbReference>
<dbReference type="PANTHER" id="PTHR43425">
    <property type="entry name" value="OXYGEN-INSENSITIVE NADPH NITROREDUCTASE"/>
    <property type="match status" value="1"/>
</dbReference>
<dbReference type="SUPFAM" id="SSF55469">
    <property type="entry name" value="FMN-dependent nitroreductase-like"/>
    <property type="match status" value="1"/>
</dbReference>
<dbReference type="InterPro" id="IPR000415">
    <property type="entry name" value="Nitroreductase-like"/>
</dbReference>
<accession>I7JZF3</accession>
<reference evidence="7 8" key="1">
    <citation type="submission" date="2012-06" db="EMBL/GenBank/DDBJ databases">
        <title>Draft genome sequence of Lactobacillus gigeriorum CRBIP 24.85T, isolated from chicken crop.</title>
        <authorList>
            <person name="Cousin S."/>
            <person name="Ma L."/>
            <person name="Creno S."/>
            <person name="Clermont D."/>
            <person name="Loux V."/>
            <person name="Bizet C."/>
            <person name="Bouchier C."/>
        </authorList>
    </citation>
    <scope>NUCLEOTIDE SEQUENCE [LARGE SCALE GENOMIC DNA]</scope>
    <source>
        <strain evidence="8">CRBIP 24.85T</strain>
    </source>
</reference>
<dbReference type="Proteomes" id="UP000009326">
    <property type="component" value="Unassembled WGS sequence"/>
</dbReference>
<dbReference type="PANTHER" id="PTHR43425:SF2">
    <property type="entry name" value="OXYGEN-INSENSITIVE NADPH NITROREDUCTASE"/>
    <property type="match status" value="1"/>
</dbReference>
<dbReference type="Pfam" id="PF00881">
    <property type="entry name" value="Nitroreductase"/>
    <property type="match status" value="1"/>
</dbReference>
<proteinExistence type="inferred from homology"/>
<dbReference type="STRING" id="1423751.FC38_GL000827"/>
<dbReference type="PIRSF" id="PIRSF005426">
    <property type="entry name" value="Frp"/>
    <property type="match status" value="1"/>
</dbReference>
<evidence type="ECO:0000256" key="2">
    <source>
        <dbReference type="ARBA" id="ARBA00022630"/>
    </source>
</evidence>
<keyword evidence="5" id="KW-0521">NADP</keyword>
<gene>
    <name evidence="7" type="ORF">BN52_05765</name>
</gene>
<name>I7JZF3_9LACO</name>
<dbReference type="Gene3D" id="3.40.109.10">
    <property type="entry name" value="NADH Oxidase"/>
    <property type="match status" value="1"/>
</dbReference>
<evidence type="ECO:0000256" key="3">
    <source>
        <dbReference type="ARBA" id="ARBA00022643"/>
    </source>
</evidence>
<sequence>MNSTIETMLNHRSIRKFTDRQLSAEELNTIYEVARRTSSSIYLQQFSIIHVSDRKIRKAISQICNQEFINQPGGDLFIFLADLHRNYQLRKEAGLTADRLENMDLFTQALADATLAISNSLTAAESMGLGGVFLGSIKNDSEQVGKLLKLPKFVIPALGLLIGEPADRSQLKPRIPKKVMIFENTYPEKEISRADLTKFDQEVNEYYLKRDKNARDEMLAYYHKQGLIKR</sequence>
<protein>
    <submittedName>
        <fullName evidence="7">Flavin reductase</fullName>
    </submittedName>
</protein>
<dbReference type="InterPro" id="IPR029479">
    <property type="entry name" value="Nitroreductase"/>
</dbReference>
<dbReference type="AlphaFoldDB" id="I7JZF3"/>